<comment type="caution">
    <text evidence="1">The sequence shown here is derived from an EMBL/GenBank/DDBJ whole genome shotgun (WGS) entry which is preliminary data.</text>
</comment>
<keyword evidence="2" id="KW-1185">Reference proteome</keyword>
<dbReference type="Proteomes" id="UP001164539">
    <property type="component" value="Chromosome 10"/>
</dbReference>
<accession>A0ACC1XCJ2</accession>
<organism evidence="1 2">
    <name type="scientific">Melia azedarach</name>
    <name type="common">Chinaberry tree</name>
    <dbReference type="NCBI Taxonomy" id="155640"/>
    <lineage>
        <taxon>Eukaryota</taxon>
        <taxon>Viridiplantae</taxon>
        <taxon>Streptophyta</taxon>
        <taxon>Embryophyta</taxon>
        <taxon>Tracheophyta</taxon>
        <taxon>Spermatophyta</taxon>
        <taxon>Magnoliopsida</taxon>
        <taxon>eudicotyledons</taxon>
        <taxon>Gunneridae</taxon>
        <taxon>Pentapetalae</taxon>
        <taxon>rosids</taxon>
        <taxon>malvids</taxon>
        <taxon>Sapindales</taxon>
        <taxon>Meliaceae</taxon>
        <taxon>Melia</taxon>
    </lineage>
</organism>
<dbReference type="EMBL" id="CM051403">
    <property type="protein sequence ID" value="KAJ4708913.1"/>
    <property type="molecule type" value="Genomic_DNA"/>
</dbReference>
<evidence type="ECO:0000313" key="1">
    <source>
        <dbReference type="EMBL" id="KAJ4708913.1"/>
    </source>
</evidence>
<gene>
    <name evidence="1" type="ORF">OWV82_018785</name>
</gene>
<reference evidence="1 2" key="1">
    <citation type="journal article" date="2023" name="Science">
        <title>Complex scaffold remodeling in plant triterpene biosynthesis.</title>
        <authorList>
            <person name="De La Pena R."/>
            <person name="Hodgson H."/>
            <person name="Liu J.C."/>
            <person name="Stephenson M.J."/>
            <person name="Martin A.C."/>
            <person name="Owen C."/>
            <person name="Harkess A."/>
            <person name="Leebens-Mack J."/>
            <person name="Jimenez L.E."/>
            <person name="Osbourn A."/>
            <person name="Sattely E.S."/>
        </authorList>
    </citation>
    <scope>NUCLEOTIDE SEQUENCE [LARGE SCALE GENOMIC DNA]</scope>
    <source>
        <strain evidence="2">cv. JPN11</strain>
        <tissue evidence="1">Leaf</tissue>
    </source>
</reference>
<protein>
    <submittedName>
        <fullName evidence="1">Alanine--glyoxylate aminotransferase 2, mitochondrial-like protein</fullName>
    </submittedName>
</protein>
<sequence length="475" mass="52332">MQALVARRASSQTKFLRLLQQKRCFSSDVNPEPPVPKMPEFDYTPPPYTGPSSNDIIHIRNKYLIAQKPYYKEPVNLVDGKKQYVFDDKGKRYLDALAGVSVVTCGHCHPHVMDAIKNQMSHIEHTHVCYLNHTLSDYLEAFAKKMPGNLSKFYFLNSGTEANELAILMARLYTGRNDIIALRNAYHGLAPATMATNGLSTEKFDIVQTGIHHAMDPDPYRGIFGSDGKKYAEDVENIINYATSGKIAGFICEPILGVGGIIELAPGYLPAVYESVRKAGGVCISDEAITGFGRTGSHYWAFENQGVIPDIVVMAKGIANGGPISAVVTTPEIAKVLNGHSYYSTFASNEISTTAGLAVLDVIEREKLQHNAHHVGSHLKHRLTALKEKHKIIGDVRGRGLMLGVDLVSDPELKTPALETVTDDIFEEMKNRGILVGKAGLHGNVFRIMPPLCITMEDADYIADVLDDILRDYNY</sequence>
<proteinExistence type="predicted"/>
<name>A0ACC1XCJ2_MELAZ</name>
<evidence type="ECO:0000313" key="2">
    <source>
        <dbReference type="Proteomes" id="UP001164539"/>
    </source>
</evidence>